<keyword evidence="4" id="KW-0255">Endonuclease</keyword>
<evidence type="ECO:0000256" key="1">
    <source>
        <dbReference type="ARBA" id="ARBA00022679"/>
    </source>
</evidence>
<evidence type="ECO:0000256" key="5">
    <source>
        <dbReference type="ARBA" id="ARBA00022801"/>
    </source>
</evidence>
<dbReference type="STRING" id="289078.A0A2X0LW71"/>
<dbReference type="GO" id="GO:0004519">
    <property type="term" value="F:endonuclease activity"/>
    <property type="evidence" value="ECO:0007669"/>
    <property type="project" value="UniProtKB-KW"/>
</dbReference>
<dbReference type="GO" id="GO:0003964">
    <property type="term" value="F:RNA-directed DNA polymerase activity"/>
    <property type="evidence" value="ECO:0007669"/>
    <property type="project" value="UniProtKB-KW"/>
</dbReference>
<accession>A0A2X0LW71</accession>
<organism evidence="9 10">
    <name type="scientific">Microbotryum saponariae</name>
    <dbReference type="NCBI Taxonomy" id="289078"/>
    <lineage>
        <taxon>Eukaryota</taxon>
        <taxon>Fungi</taxon>
        <taxon>Dikarya</taxon>
        <taxon>Basidiomycota</taxon>
        <taxon>Pucciniomycotina</taxon>
        <taxon>Microbotryomycetes</taxon>
        <taxon>Microbotryales</taxon>
        <taxon>Microbotryaceae</taxon>
        <taxon>Microbotryum</taxon>
    </lineage>
</organism>
<dbReference type="SUPFAM" id="SSF56672">
    <property type="entry name" value="DNA/RNA polymerases"/>
    <property type="match status" value="1"/>
</dbReference>
<dbReference type="AlphaFoldDB" id="A0A2X0LW71"/>
<proteinExistence type="predicted"/>
<evidence type="ECO:0000256" key="4">
    <source>
        <dbReference type="ARBA" id="ARBA00022759"/>
    </source>
</evidence>
<dbReference type="InterPro" id="IPR041373">
    <property type="entry name" value="RT_RNaseH"/>
</dbReference>
<keyword evidence="3" id="KW-0540">Nuclease</keyword>
<dbReference type="EMBL" id="FMWP01000132">
    <property type="protein sequence ID" value="SDA03653.1"/>
    <property type="molecule type" value="Genomic_DNA"/>
</dbReference>
<dbReference type="CDD" id="cd09274">
    <property type="entry name" value="RNase_HI_RT_Ty3"/>
    <property type="match status" value="1"/>
</dbReference>
<feature type="domain" description="Reverse transcriptase RNase H-like" evidence="7">
    <location>
        <begin position="2"/>
        <end position="101"/>
    </location>
</feature>
<protein>
    <submittedName>
        <fullName evidence="9">BZ3500_MvSof-1268-A1-R1_C135g00729 protein</fullName>
    </submittedName>
</protein>
<keyword evidence="5" id="KW-0378">Hydrolase</keyword>
<keyword evidence="2" id="KW-0548">Nucleotidyltransferase</keyword>
<dbReference type="Pfam" id="PF17917">
    <property type="entry name" value="RT_RNaseH"/>
    <property type="match status" value="1"/>
</dbReference>
<evidence type="ECO:0000259" key="8">
    <source>
        <dbReference type="Pfam" id="PF17921"/>
    </source>
</evidence>
<dbReference type="InterPro" id="IPR050951">
    <property type="entry name" value="Retrovirus_Pol_polyprotein"/>
</dbReference>
<evidence type="ECO:0000313" key="10">
    <source>
        <dbReference type="Proteomes" id="UP000249723"/>
    </source>
</evidence>
<keyword evidence="6" id="KW-0695">RNA-directed DNA polymerase</keyword>
<dbReference type="Gene3D" id="1.10.340.70">
    <property type="match status" value="1"/>
</dbReference>
<keyword evidence="10" id="KW-1185">Reference proteome</keyword>
<dbReference type="PANTHER" id="PTHR37984">
    <property type="entry name" value="PROTEIN CBG26694"/>
    <property type="match status" value="1"/>
</dbReference>
<evidence type="ECO:0000256" key="2">
    <source>
        <dbReference type="ARBA" id="ARBA00022695"/>
    </source>
</evidence>
<evidence type="ECO:0000256" key="3">
    <source>
        <dbReference type="ARBA" id="ARBA00022722"/>
    </source>
</evidence>
<evidence type="ECO:0000259" key="7">
    <source>
        <dbReference type="Pfam" id="PF17917"/>
    </source>
</evidence>
<dbReference type="PANTHER" id="PTHR37984:SF5">
    <property type="entry name" value="PROTEIN NYNRIN-LIKE"/>
    <property type="match status" value="1"/>
</dbReference>
<reference evidence="10" key="1">
    <citation type="submission" date="2016-10" db="EMBL/GenBank/DDBJ databases">
        <authorList>
            <person name="Jeantristanb JTB J.-T."/>
            <person name="Ricardo R."/>
        </authorList>
    </citation>
    <scope>NUCLEOTIDE SEQUENCE [LARGE SCALE GENOMIC DNA]</scope>
</reference>
<evidence type="ECO:0000256" key="6">
    <source>
        <dbReference type="ARBA" id="ARBA00022918"/>
    </source>
</evidence>
<keyword evidence="1" id="KW-0808">Transferase</keyword>
<sequence>MYLFTDASRVGIGACLASGPNRSQAVPTQFFSAKFNGAQLNYHVTDKEFLAVVSACRAFEQHLIGYPFVIVTDHQALRTIKTQKLRQTPRHIRMCLELSRFDFEFEFIAGKNNTLADSLSRLWEVKEDRTRIRSRRMSWRTCSLMENARIHYTRLSRILRAQEESQDEDVNGQELGNLFLKEECHEFITPGESLLEERPYTSPSHDRLPPVDCAFGPWGHGYDAGSPGSPHLAENIMDAVDWSIGRLSPPIAVNRVHAIATAPANDPPIPVDADADELDLLGVATDDVNDTPVVHRPPDPLPQPFLDTVIRAYANDSQAQSISLFVPRGLATGVVNSDKVPSLRELVLSEIHRSVGHAGHRITLAAIRPLYWWSSMSADCAEFCRSCEDCTRGKASTQVPYGRLHPMPIPSVLGNKWPSTS</sequence>
<dbReference type="InterPro" id="IPR041588">
    <property type="entry name" value="Integrase_H2C2"/>
</dbReference>
<dbReference type="GO" id="GO:0016787">
    <property type="term" value="F:hydrolase activity"/>
    <property type="evidence" value="ECO:0007669"/>
    <property type="project" value="UniProtKB-KW"/>
</dbReference>
<dbReference type="Proteomes" id="UP000249723">
    <property type="component" value="Unassembled WGS sequence"/>
</dbReference>
<feature type="domain" description="Integrase zinc-binding" evidence="8">
    <location>
        <begin position="341"/>
        <end position="395"/>
    </location>
</feature>
<dbReference type="Pfam" id="PF17921">
    <property type="entry name" value="Integrase_H2C2"/>
    <property type="match status" value="1"/>
</dbReference>
<gene>
    <name evidence="9" type="ORF">BZ3500_MVSOF-1268-A1-R1_C135G00729</name>
</gene>
<dbReference type="InterPro" id="IPR043502">
    <property type="entry name" value="DNA/RNA_pol_sf"/>
</dbReference>
<evidence type="ECO:0000313" key="9">
    <source>
        <dbReference type="EMBL" id="SDA03653.1"/>
    </source>
</evidence>
<name>A0A2X0LW71_9BASI</name>